<proteinExistence type="predicted"/>
<organism evidence="2 3">
    <name type="scientific">Chionoecetes opilio</name>
    <name type="common">Atlantic snow crab</name>
    <name type="synonym">Cancer opilio</name>
    <dbReference type="NCBI Taxonomy" id="41210"/>
    <lineage>
        <taxon>Eukaryota</taxon>
        <taxon>Metazoa</taxon>
        <taxon>Ecdysozoa</taxon>
        <taxon>Arthropoda</taxon>
        <taxon>Crustacea</taxon>
        <taxon>Multicrustacea</taxon>
        <taxon>Malacostraca</taxon>
        <taxon>Eumalacostraca</taxon>
        <taxon>Eucarida</taxon>
        <taxon>Decapoda</taxon>
        <taxon>Pleocyemata</taxon>
        <taxon>Brachyura</taxon>
        <taxon>Eubrachyura</taxon>
        <taxon>Majoidea</taxon>
        <taxon>Majidae</taxon>
        <taxon>Chionoecetes</taxon>
    </lineage>
</organism>
<protein>
    <recommendedName>
        <fullName evidence="4">HAT C-terminal dimerisation domain-containing protein</fullName>
    </recommendedName>
</protein>
<dbReference type="AlphaFoldDB" id="A0A8J4XVN9"/>
<gene>
    <name evidence="2" type="ORF">GWK47_017829</name>
</gene>
<reference evidence="2" key="1">
    <citation type="submission" date="2020-07" db="EMBL/GenBank/DDBJ databases">
        <title>The High-quality genome of the commercially important snow crab, Chionoecetes opilio.</title>
        <authorList>
            <person name="Jeong J.-H."/>
            <person name="Ryu S."/>
        </authorList>
    </citation>
    <scope>NUCLEOTIDE SEQUENCE</scope>
    <source>
        <strain evidence="2">MADBK_172401_WGS</strain>
        <tissue evidence="2">Digestive gland</tissue>
    </source>
</reference>
<evidence type="ECO:0000256" key="1">
    <source>
        <dbReference type="SAM" id="MobiDB-lite"/>
    </source>
</evidence>
<sequence length="117" mass="13705">MKEEIFQRIVKEMKALIRQETEERDNSQDMEAMEEHEEVTPTHLQSCVTQPRLTRRTTWKRTSRRSCCLEEEQGAKYRDQWVTLFIKYNTGIPSSAAVERLFSTAGDVLRAKEGVPQ</sequence>
<evidence type="ECO:0000313" key="3">
    <source>
        <dbReference type="Proteomes" id="UP000770661"/>
    </source>
</evidence>
<evidence type="ECO:0000313" key="2">
    <source>
        <dbReference type="EMBL" id="KAG0712709.1"/>
    </source>
</evidence>
<keyword evidence="3" id="KW-1185">Reference proteome</keyword>
<dbReference type="Proteomes" id="UP000770661">
    <property type="component" value="Unassembled WGS sequence"/>
</dbReference>
<comment type="caution">
    <text evidence="2">The sequence shown here is derived from an EMBL/GenBank/DDBJ whole genome shotgun (WGS) entry which is preliminary data.</text>
</comment>
<accession>A0A8J4XVN9</accession>
<evidence type="ECO:0008006" key="4">
    <source>
        <dbReference type="Google" id="ProtNLM"/>
    </source>
</evidence>
<dbReference type="OrthoDB" id="6380091at2759"/>
<name>A0A8J4XVN9_CHIOP</name>
<feature type="region of interest" description="Disordered" evidence="1">
    <location>
        <begin position="19"/>
        <end position="47"/>
    </location>
</feature>
<dbReference type="EMBL" id="JACEEZ010022190">
    <property type="protein sequence ID" value="KAG0712709.1"/>
    <property type="molecule type" value="Genomic_DNA"/>
</dbReference>